<sequence>MAPSTLVTSIVEPSGSMLELSSRTTPELKSVPAASPLMVIVAASGPMPVDSIVLMPAA</sequence>
<evidence type="ECO:0000313" key="2">
    <source>
        <dbReference type="Proteomes" id="UP000609651"/>
    </source>
</evidence>
<reference evidence="1 2" key="1">
    <citation type="journal article" date="2020" name="Syst. Appl. Microbiol.">
        <title>Alienimonas chondri sp. nov., a novel planctomycete isolated from the biofilm of the red alga Chondrus crispus.</title>
        <authorList>
            <person name="Vitorino I."/>
            <person name="Albuquerque L."/>
            <person name="Wiegand S."/>
            <person name="Kallscheuer N."/>
            <person name="da Costa M.S."/>
            <person name="Lobo-da-Cunha A."/>
            <person name="Jogler C."/>
            <person name="Lage O.M."/>
        </authorList>
    </citation>
    <scope>NUCLEOTIDE SEQUENCE [LARGE SCALE GENOMIC DNA]</scope>
    <source>
        <strain evidence="1 2">LzC2</strain>
    </source>
</reference>
<dbReference type="EMBL" id="WTPX01000084">
    <property type="protein sequence ID" value="NNJ26559.1"/>
    <property type="molecule type" value="Genomic_DNA"/>
</dbReference>
<comment type="caution">
    <text evidence="1">The sequence shown here is derived from an EMBL/GenBank/DDBJ whole genome shotgun (WGS) entry which is preliminary data.</text>
</comment>
<organism evidence="1 2">
    <name type="scientific">Alienimonas chondri</name>
    <dbReference type="NCBI Taxonomy" id="2681879"/>
    <lineage>
        <taxon>Bacteria</taxon>
        <taxon>Pseudomonadati</taxon>
        <taxon>Planctomycetota</taxon>
        <taxon>Planctomycetia</taxon>
        <taxon>Planctomycetales</taxon>
        <taxon>Planctomycetaceae</taxon>
        <taxon>Alienimonas</taxon>
    </lineage>
</organism>
<keyword evidence="2" id="KW-1185">Reference proteome</keyword>
<dbReference type="Proteomes" id="UP000609651">
    <property type="component" value="Unassembled WGS sequence"/>
</dbReference>
<gene>
    <name evidence="1" type="ORF">LzC2_26480</name>
</gene>
<name>A0ABX1VEN3_9PLAN</name>
<accession>A0ABX1VEN3</accession>
<protein>
    <submittedName>
        <fullName evidence="1">Uncharacterized protein</fullName>
    </submittedName>
</protein>
<proteinExistence type="predicted"/>
<evidence type="ECO:0000313" key="1">
    <source>
        <dbReference type="EMBL" id="NNJ26559.1"/>
    </source>
</evidence>